<dbReference type="Gene3D" id="2.40.160.50">
    <property type="entry name" value="membrane protein fhac: a member of the omp85/tpsb transporter family"/>
    <property type="match status" value="1"/>
</dbReference>
<evidence type="ECO:0000256" key="1">
    <source>
        <dbReference type="SAM" id="MobiDB-lite"/>
    </source>
</evidence>
<dbReference type="PANTHER" id="PTHR34597:SF3">
    <property type="entry name" value="OUTER MEMBRANE TRANSPORTER CDIB"/>
    <property type="match status" value="1"/>
</dbReference>
<comment type="caution">
    <text evidence="3">The sequence shown here is derived from an EMBL/GenBank/DDBJ whole genome shotgun (WGS) entry which is preliminary data.</text>
</comment>
<keyword evidence="4" id="KW-1185">Reference proteome</keyword>
<feature type="domain" description="Haemolysin activator HlyB C-terminal" evidence="2">
    <location>
        <begin position="2"/>
        <end position="73"/>
    </location>
</feature>
<feature type="region of interest" description="Disordered" evidence="1">
    <location>
        <begin position="1"/>
        <end position="24"/>
    </location>
</feature>
<reference evidence="3 4" key="1">
    <citation type="submission" date="2020-10" db="EMBL/GenBank/DDBJ databases">
        <title>Draft genome of Ramlibacter aquaticus LMG 30558.</title>
        <authorList>
            <person name="Props R."/>
        </authorList>
    </citation>
    <scope>NUCLEOTIDE SEQUENCE [LARGE SCALE GENOMIC DNA]</scope>
    <source>
        <strain evidence="3 4">LMG 30558</strain>
    </source>
</reference>
<dbReference type="EMBL" id="JADDOJ010000027">
    <property type="protein sequence ID" value="MBE7940624.1"/>
    <property type="molecule type" value="Genomic_DNA"/>
</dbReference>
<dbReference type="InterPro" id="IPR005565">
    <property type="entry name" value="Hemolysn_activator_HlyB_C"/>
</dbReference>
<evidence type="ECO:0000313" key="4">
    <source>
        <dbReference type="Proteomes" id="UP000715965"/>
    </source>
</evidence>
<proteinExistence type="predicted"/>
<evidence type="ECO:0000313" key="3">
    <source>
        <dbReference type="EMBL" id="MBE7940624.1"/>
    </source>
</evidence>
<dbReference type="InterPro" id="IPR051544">
    <property type="entry name" value="TPS_OM_transporter"/>
</dbReference>
<sequence>MNWSQQKSWRTTFTLDDSGSRGTGKLQASATLSLDNALGLNDLFYATLGQSAGWADAGPRGNRALTLHYSAPVVACSSASQRS</sequence>
<evidence type="ECO:0000259" key="2">
    <source>
        <dbReference type="Pfam" id="PF03865"/>
    </source>
</evidence>
<dbReference type="RefSeq" id="WP_193780164.1">
    <property type="nucleotide sequence ID" value="NZ_JADDOJ010000027.1"/>
</dbReference>
<feature type="compositionally biased region" description="Polar residues" evidence="1">
    <location>
        <begin position="1"/>
        <end position="17"/>
    </location>
</feature>
<organism evidence="3 4">
    <name type="scientific">Ramlibacter aquaticus</name>
    <dbReference type="NCBI Taxonomy" id="2780094"/>
    <lineage>
        <taxon>Bacteria</taxon>
        <taxon>Pseudomonadati</taxon>
        <taxon>Pseudomonadota</taxon>
        <taxon>Betaproteobacteria</taxon>
        <taxon>Burkholderiales</taxon>
        <taxon>Comamonadaceae</taxon>
        <taxon>Ramlibacter</taxon>
    </lineage>
</organism>
<name>A0ABR9SFE4_9BURK</name>
<dbReference type="Proteomes" id="UP000715965">
    <property type="component" value="Unassembled WGS sequence"/>
</dbReference>
<dbReference type="Pfam" id="PF03865">
    <property type="entry name" value="ShlB"/>
    <property type="match status" value="1"/>
</dbReference>
<gene>
    <name evidence="3" type="ORF">IM725_08585</name>
</gene>
<protein>
    <recommendedName>
        <fullName evidence="2">Haemolysin activator HlyB C-terminal domain-containing protein</fullName>
    </recommendedName>
</protein>
<dbReference type="PANTHER" id="PTHR34597">
    <property type="entry name" value="SLR1661 PROTEIN"/>
    <property type="match status" value="1"/>
</dbReference>
<accession>A0ABR9SFE4</accession>